<evidence type="ECO:0000313" key="1">
    <source>
        <dbReference type="EMBL" id="UWP59057.1"/>
    </source>
</evidence>
<gene>
    <name evidence="1" type="ORF">NQ502_17075</name>
</gene>
<dbReference type="Proteomes" id="UP001060164">
    <property type="component" value="Chromosome"/>
</dbReference>
<protein>
    <recommendedName>
        <fullName evidence="3">Amidase domain-containing protein</fullName>
    </recommendedName>
</protein>
<reference evidence="1" key="1">
    <citation type="journal article" date="2022" name="Cell">
        <title>Design, construction, and in vivo augmentation of a complex gut microbiome.</title>
        <authorList>
            <person name="Cheng A.G."/>
            <person name="Ho P.Y."/>
            <person name="Aranda-Diaz A."/>
            <person name="Jain S."/>
            <person name="Yu F.B."/>
            <person name="Meng X."/>
            <person name="Wang M."/>
            <person name="Iakiviak M."/>
            <person name="Nagashima K."/>
            <person name="Zhao A."/>
            <person name="Murugkar P."/>
            <person name="Patil A."/>
            <person name="Atabakhsh K."/>
            <person name="Weakley A."/>
            <person name="Yan J."/>
            <person name="Brumbaugh A.R."/>
            <person name="Higginbottom S."/>
            <person name="Dimas A."/>
            <person name="Shiver A.L."/>
            <person name="Deutschbauer A."/>
            <person name="Neff N."/>
            <person name="Sonnenburg J.L."/>
            <person name="Huang K.C."/>
            <person name="Fischbach M.A."/>
        </authorList>
    </citation>
    <scope>NUCLEOTIDE SEQUENCE</scope>
    <source>
        <strain evidence="1">DSM 19829</strain>
    </source>
</reference>
<evidence type="ECO:0008006" key="3">
    <source>
        <dbReference type="Google" id="ProtNLM"/>
    </source>
</evidence>
<dbReference type="RefSeq" id="WP_028530170.1">
    <property type="nucleotide sequence ID" value="NZ_CABLBR010000046.1"/>
</dbReference>
<organism evidence="1 2">
    <name type="scientific">Ruminococcus gauvreauii</name>
    <dbReference type="NCBI Taxonomy" id="438033"/>
    <lineage>
        <taxon>Bacteria</taxon>
        <taxon>Bacillati</taxon>
        <taxon>Bacillota</taxon>
        <taxon>Clostridia</taxon>
        <taxon>Eubacteriales</taxon>
        <taxon>Oscillospiraceae</taxon>
        <taxon>Ruminococcus</taxon>
    </lineage>
</organism>
<evidence type="ECO:0000313" key="2">
    <source>
        <dbReference type="Proteomes" id="UP001060164"/>
    </source>
</evidence>
<accession>A0ABY5VFA8</accession>
<keyword evidence="2" id="KW-1185">Reference proteome</keyword>
<sequence>MEPYQYPIVPGSSRWNLLNTQEEKLQACQIPREQFTAFTTEELLEAVLDYPMLPILYAYSSIGEGISYLRKNFDALEEFYQRPDAPSAALDRYLKQTETKADPPDSDTGWKRKSLLVLLTHRELASRLTQKERSMLASVLDEKPSEAAVPKLYTPGGNLVYDVFQLGERLSPQEKIQYRSDYQRIYSKAIYQSEATTNYNCHSYGWYRQNTQMNLFWLNEADEYLADFDAYQSVSKANLRAGDIVYYHDPPDGHHTALVVSAGPPLMLISKWGRAPLFEHRLEDSPYSTRDLEYYRLKLKTGSFCFRNLWGSQLDSVTLRHRRGNEEKLTSTVSLTDVPDTFSMKHLGNFYYQNGLGARWDYWWVEFTSGGRRYTVKNNFYCNITDEDDGDVFITIDGTDQKLHVSFSRSSGDSTRITAQTTEESS</sequence>
<proteinExistence type="predicted"/>
<dbReference type="EMBL" id="CP102290">
    <property type="protein sequence ID" value="UWP59057.1"/>
    <property type="molecule type" value="Genomic_DNA"/>
</dbReference>
<name>A0ABY5VFA8_9FIRM</name>